<comment type="caution">
    <text evidence="8">The sequence shown here is derived from an EMBL/GenBank/DDBJ whole genome shotgun (WGS) entry which is preliminary data.</text>
</comment>
<proteinExistence type="predicted"/>
<dbReference type="VEuPathDB" id="FungiDB:VP01_263g3"/>
<keyword evidence="1" id="KW-0808">Transferase</keyword>
<evidence type="ECO:0000256" key="3">
    <source>
        <dbReference type="ARBA" id="ARBA00022777"/>
    </source>
</evidence>
<feature type="compositionally biased region" description="Low complexity" evidence="6">
    <location>
        <begin position="696"/>
        <end position="728"/>
    </location>
</feature>
<dbReference type="FunFam" id="1.10.510.10:FF:001504">
    <property type="entry name" value="Related to MAPKK kinase"/>
    <property type="match status" value="1"/>
</dbReference>
<feature type="region of interest" description="Disordered" evidence="6">
    <location>
        <begin position="1383"/>
        <end position="1506"/>
    </location>
</feature>
<feature type="compositionally biased region" description="Low complexity" evidence="6">
    <location>
        <begin position="1426"/>
        <end position="1445"/>
    </location>
</feature>
<dbReference type="SUPFAM" id="SSF48371">
    <property type="entry name" value="ARM repeat"/>
    <property type="match status" value="1"/>
</dbReference>
<dbReference type="InterPro" id="IPR011009">
    <property type="entry name" value="Kinase-like_dom_sf"/>
</dbReference>
<gene>
    <name evidence="8" type="ORF">VP01_263g3</name>
</gene>
<dbReference type="CDD" id="cd06627">
    <property type="entry name" value="STKc_Cdc7_like"/>
    <property type="match status" value="1"/>
</dbReference>
<feature type="compositionally biased region" description="Low complexity" evidence="6">
    <location>
        <begin position="1460"/>
        <end position="1474"/>
    </location>
</feature>
<dbReference type="PROSITE" id="PS50011">
    <property type="entry name" value="PROTEIN_KINASE_DOM"/>
    <property type="match status" value="1"/>
</dbReference>
<feature type="region of interest" description="Disordered" evidence="6">
    <location>
        <begin position="547"/>
        <end position="606"/>
    </location>
</feature>
<dbReference type="Proteomes" id="UP000037035">
    <property type="component" value="Unassembled WGS sequence"/>
</dbReference>
<evidence type="ECO:0000256" key="6">
    <source>
        <dbReference type="SAM" id="MobiDB-lite"/>
    </source>
</evidence>
<feature type="region of interest" description="Disordered" evidence="6">
    <location>
        <begin position="653"/>
        <end position="728"/>
    </location>
</feature>
<dbReference type="SMART" id="SM00220">
    <property type="entry name" value="S_TKc"/>
    <property type="match status" value="1"/>
</dbReference>
<dbReference type="GO" id="GO:0005524">
    <property type="term" value="F:ATP binding"/>
    <property type="evidence" value="ECO:0007669"/>
    <property type="project" value="UniProtKB-UniRule"/>
</dbReference>
<evidence type="ECO:0000256" key="5">
    <source>
        <dbReference type="PROSITE-ProRule" id="PRU10141"/>
    </source>
</evidence>
<evidence type="ECO:0000313" key="8">
    <source>
        <dbReference type="EMBL" id="KNZ55592.1"/>
    </source>
</evidence>
<dbReference type="InterPro" id="IPR011989">
    <property type="entry name" value="ARM-like"/>
</dbReference>
<dbReference type="Gene3D" id="1.25.10.10">
    <property type="entry name" value="Leucine-rich Repeat Variant"/>
    <property type="match status" value="2"/>
</dbReference>
<keyword evidence="9" id="KW-1185">Reference proteome</keyword>
<dbReference type="EMBL" id="LAVV01007546">
    <property type="protein sequence ID" value="KNZ55592.1"/>
    <property type="molecule type" value="Genomic_DNA"/>
</dbReference>
<feature type="region of interest" description="Disordered" evidence="6">
    <location>
        <begin position="21"/>
        <end position="50"/>
    </location>
</feature>
<feature type="domain" description="Protein kinase" evidence="7">
    <location>
        <begin position="64"/>
        <end position="314"/>
    </location>
</feature>
<accession>A0A0L6V4Y4</accession>
<dbReference type="GO" id="GO:0005737">
    <property type="term" value="C:cytoplasm"/>
    <property type="evidence" value="ECO:0007669"/>
    <property type="project" value="TreeGrafter"/>
</dbReference>
<reference evidence="8 9" key="1">
    <citation type="submission" date="2015-08" db="EMBL/GenBank/DDBJ databases">
        <title>Next Generation Sequencing and Analysis of the Genome of Puccinia sorghi L Schw, the Causal Agent of Maize Common Rust.</title>
        <authorList>
            <person name="Rochi L."/>
            <person name="Burguener G."/>
            <person name="Darino M."/>
            <person name="Turjanski A."/>
            <person name="Kreff E."/>
            <person name="Dieguez M.J."/>
            <person name="Sacco F."/>
        </authorList>
    </citation>
    <scope>NUCLEOTIDE SEQUENCE [LARGE SCALE GENOMIC DNA]</scope>
    <source>
        <strain evidence="8 9">RO10H11247</strain>
    </source>
</reference>
<evidence type="ECO:0000256" key="4">
    <source>
        <dbReference type="ARBA" id="ARBA00022840"/>
    </source>
</evidence>
<feature type="compositionally biased region" description="Low complexity" evidence="6">
    <location>
        <begin position="1383"/>
        <end position="1412"/>
    </location>
</feature>
<feature type="binding site" evidence="5">
    <location>
        <position position="93"/>
    </location>
    <ligand>
        <name>ATP</name>
        <dbReference type="ChEBI" id="CHEBI:30616"/>
    </ligand>
</feature>
<keyword evidence="4 5" id="KW-0067">ATP-binding</keyword>
<feature type="compositionally biased region" description="Polar residues" evidence="6">
    <location>
        <begin position="657"/>
        <end position="687"/>
    </location>
</feature>
<dbReference type="Pfam" id="PF00069">
    <property type="entry name" value="Pkinase"/>
    <property type="match status" value="1"/>
</dbReference>
<feature type="compositionally biased region" description="Low complexity" evidence="6">
    <location>
        <begin position="1486"/>
        <end position="1503"/>
    </location>
</feature>
<feature type="compositionally biased region" description="Polar residues" evidence="6">
    <location>
        <begin position="346"/>
        <end position="364"/>
    </location>
</feature>
<dbReference type="InterPro" id="IPR000719">
    <property type="entry name" value="Prot_kinase_dom"/>
</dbReference>
<feature type="compositionally biased region" description="Basic and acidic residues" evidence="6">
    <location>
        <begin position="1447"/>
        <end position="1458"/>
    </location>
</feature>
<feature type="compositionally biased region" description="Acidic residues" evidence="6">
    <location>
        <begin position="556"/>
        <end position="567"/>
    </location>
</feature>
<feature type="compositionally biased region" description="Low complexity" evidence="6">
    <location>
        <begin position="35"/>
        <end position="50"/>
    </location>
</feature>
<dbReference type="PROSITE" id="PS00107">
    <property type="entry name" value="PROTEIN_KINASE_ATP"/>
    <property type="match status" value="1"/>
</dbReference>
<dbReference type="OrthoDB" id="8693905at2759"/>
<dbReference type="PANTHER" id="PTHR48016:SF4">
    <property type="entry name" value="PROTEIN KINASE DOMAIN-CONTAINING PROTEIN"/>
    <property type="match status" value="1"/>
</dbReference>
<name>A0A0L6V4Y4_9BASI</name>
<dbReference type="GO" id="GO:0004709">
    <property type="term" value="F:MAP kinase kinase kinase activity"/>
    <property type="evidence" value="ECO:0007669"/>
    <property type="project" value="TreeGrafter"/>
</dbReference>
<evidence type="ECO:0000313" key="9">
    <source>
        <dbReference type="Proteomes" id="UP000037035"/>
    </source>
</evidence>
<evidence type="ECO:0000256" key="2">
    <source>
        <dbReference type="ARBA" id="ARBA00022741"/>
    </source>
</evidence>
<dbReference type="Gene3D" id="1.10.510.10">
    <property type="entry name" value="Transferase(Phosphotransferase) domain 1"/>
    <property type="match status" value="1"/>
</dbReference>
<organism evidence="8 9">
    <name type="scientific">Puccinia sorghi</name>
    <dbReference type="NCBI Taxonomy" id="27349"/>
    <lineage>
        <taxon>Eukaryota</taxon>
        <taxon>Fungi</taxon>
        <taxon>Dikarya</taxon>
        <taxon>Basidiomycota</taxon>
        <taxon>Pucciniomycotina</taxon>
        <taxon>Pucciniomycetes</taxon>
        <taxon>Pucciniales</taxon>
        <taxon>Pucciniaceae</taxon>
        <taxon>Puccinia</taxon>
    </lineage>
</organism>
<keyword evidence="3 8" id="KW-0418">Kinase</keyword>
<dbReference type="STRING" id="27349.A0A0L6V4Y4"/>
<dbReference type="SUPFAM" id="SSF56112">
    <property type="entry name" value="Protein kinase-like (PK-like)"/>
    <property type="match status" value="1"/>
</dbReference>
<dbReference type="InterPro" id="IPR017441">
    <property type="entry name" value="Protein_kinase_ATP_BS"/>
</dbReference>
<feature type="region of interest" description="Disordered" evidence="6">
    <location>
        <begin position="326"/>
        <end position="367"/>
    </location>
</feature>
<protein>
    <submittedName>
        <fullName evidence="8">STE/STE11/CDC15 protein kinase</fullName>
    </submittedName>
</protein>
<evidence type="ECO:0000259" key="7">
    <source>
        <dbReference type="PROSITE" id="PS50011"/>
    </source>
</evidence>
<sequence length="1523" mass="168118">MARNHLPFFFELLTMSTIRRIPKPKTDQPPPPQQQQPNLSASSSSTTVNTSMANPASLPDYVSDQLGEVLGRGAFGCVFRALNWSTGETVAVKQVGLSNIPRSELPEIMSEIDLLKNLDHPNIVQYRGFVKTSDYLYIILEYCENGSLHTICKKFGKFPESLVAVYICQVLEGLLYLHEQGVIHRDIKGSNILATKEGGVKLADFGVATRTGGLSDNAVVGSPYWMAPEVVDQSGATTASDIWSVGCVVIELLEGKPPYYFLDPMPALFRIVNDDCPPLPESASPIARDFLLQCFQKDQNLRISAKKLLKHPWMLSAKKRLEQKEREQALAQGRRTPGGHYHKNGRGSSSHGNLSQDNSSSSKTGYDETVQRVQDWNKALESPSAINPKPLLQQEPIHSSPHHHHQGLGQLTATSPNQIPSVIHHRPNNEDLRPKPIINRTLFNNNAGSIGPTKVGPVAALSQYQDESTLLKNSTIRGLAGVNNVNNRPTTNSAIPLSSNTLPLAVISTTPPARKLAEMGIESPQGDNWDDDFEGGISTSKIAALDEAHGNSGSSESEEDEEDDDHGDEFSRTRRMMNNNNNTNREDNTATIKPSGAGVKSPNLSKALQDTSGLGAIVEDYSDLVGDDQRDPFEGKVASLKVLNQHQKILHPKDISLPSSSSTVTTETNPGFKSRLSSVVRSDSPAGSSHRPDSPASSFNRSQGGSSSSVMSRVNSLSSSSGPGALQLPSADANLNRFTELGGEDYSDLFGKSLPPNTDGRDVPSSETLKLHTRLSNMSSKSWRVLFGKLGDEDSDEVDPFAEVDEENLTEEATLEANIARDRLARLSTLVTEIVDQMTPDIDELSLKDGCMQLIGLFEDTPEIRTHFVRSHGMLAVIELLQQFQRSRDLVSLLLRTINLIINDDPESLEKICVRPFFFAVLYNGGCPVVMGFASNKYAREIRLEAALFIGSMCQTSLLTLQMFISCRGLKVLVEMMDENYDEQKDLVWMAVDGICRVFELQGPTPRNDFCRMFAHEGLLEPLSEALLHVSRDDDDLAENAKGRIVHIFLLFSQADMKVKEIMLTRAIILRLIRSLSILENELLATMLKTLKNLTMLPVGLQVLQNANAIETLTKVLKEQIERDPDTPLTTVSEAFIEIANHVVNALYNLCRLSKPRQEEAALAGAIPILQRVVKSSSPLKQFALPILCDFAHTSKTCRKLLWQKDGFAFYLGLLRDPFWGITALESILAWLSDETARVEDALTEPSSIEALLRMFTKAKAATFENLLDPLLKVSYFEERKNDQLFRISPAVGTSLISQPAFARRLVDRLVGHNKAVVRLNLLRLTKAVFETAEEKMRVVEMSGLVEAIHKMAESESAILVRELAKELNREFCFFISPNNSKNKINNSNKNSNKLSRQLSSSSSSRPLLPLPSDDRFSHHPHHHNNNNNNKKTPISEPSRLLAPRPRSRDSQNRHSDHPSSSCSSASGLGISIITPKPPPLTDLNTPSSTHTTITSSSSHGTPRLLPSRQSFLLNLRRSDPPP</sequence>
<dbReference type="PANTHER" id="PTHR48016">
    <property type="entry name" value="MAP KINASE KINASE KINASE SSK2-RELATED-RELATED"/>
    <property type="match status" value="1"/>
</dbReference>
<keyword evidence="2 5" id="KW-0547">Nucleotide-binding</keyword>
<evidence type="ECO:0000256" key="1">
    <source>
        <dbReference type="ARBA" id="ARBA00022679"/>
    </source>
</evidence>
<dbReference type="InterPro" id="IPR050538">
    <property type="entry name" value="MAP_kinase_kinase_kinase"/>
</dbReference>
<dbReference type="InterPro" id="IPR016024">
    <property type="entry name" value="ARM-type_fold"/>
</dbReference>
<feature type="region of interest" description="Disordered" evidence="6">
    <location>
        <begin position="382"/>
        <end position="415"/>
    </location>
</feature>